<protein>
    <recommendedName>
        <fullName evidence="3">Spaetzle domain-containing protein</fullName>
    </recommendedName>
</protein>
<name>A0A7M7HC62_STRPU</name>
<reference evidence="1" key="2">
    <citation type="submission" date="2021-01" db="UniProtKB">
        <authorList>
            <consortium name="EnsemblMetazoa"/>
        </authorList>
    </citation>
    <scope>IDENTIFICATION</scope>
</reference>
<dbReference type="Proteomes" id="UP000007110">
    <property type="component" value="Unassembled WGS sequence"/>
</dbReference>
<dbReference type="Gene3D" id="2.10.90.10">
    <property type="entry name" value="Cystine-knot cytokines"/>
    <property type="match status" value="1"/>
</dbReference>
<dbReference type="EnsemblMetazoa" id="XM_011663396">
    <property type="protein sequence ID" value="XP_011661698"/>
    <property type="gene ID" value="LOC762764"/>
</dbReference>
<organism evidence="1 2">
    <name type="scientific">Strongylocentrotus purpuratus</name>
    <name type="common">Purple sea urchin</name>
    <dbReference type="NCBI Taxonomy" id="7668"/>
    <lineage>
        <taxon>Eukaryota</taxon>
        <taxon>Metazoa</taxon>
        <taxon>Echinodermata</taxon>
        <taxon>Eleutherozoa</taxon>
        <taxon>Echinozoa</taxon>
        <taxon>Echinoidea</taxon>
        <taxon>Euechinoidea</taxon>
        <taxon>Echinacea</taxon>
        <taxon>Camarodonta</taxon>
        <taxon>Echinidea</taxon>
        <taxon>Strongylocentrotidae</taxon>
        <taxon>Strongylocentrotus</taxon>
    </lineage>
</organism>
<dbReference type="AlphaFoldDB" id="A0A7M7HC62"/>
<dbReference type="OrthoDB" id="10040891at2759"/>
<dbReference type="InParanoid" id="A0A7M7HC62"/>
<dbReference type="RefSeq" id="XP_011661698.1">
    <property type="nucleotide sequence ID" value="XM_011663396.2"/>
</dbReference>
<dbReference type="KEGG" id="spu:762764"/>
<accession>A0A7M7HC62</accession>
<evidence type="ECO:0000313" key="1">
    <source>
        <dbReference type="EnsemblMetazoa" id="XP_011661698"/>
    </source>
</evidence>
<proteinExistence type="predicted"/>
<reference evidence="2" key="1">
    <citation type="submission" date="2015-02" db="EMBL/GenBank/DDBJ databases">
        <title>Genome sequencing for Strongylocentrotus purpuratus.</title>
        <authorList>
            <person name="Murali S."/>
            <person name="Liu Y."/>
            <person name="Vee V."/>
            <person name="English A."/>
            <person name="Wang M."/>
            <person name="Skinner E."/>
            <person name="Han Y."/>
            <person name="Muzny D.M."/>
            <person name="Worley K.C."/>
            <person name="Gibbs R.A."/>
        </authorList>
    </citation>
    <scope>NUCLEOTIDE SEQUENCE</scope>
</reference>
<evidence type="ECO:0000313" key="2">
    <source>
        <dbReference type="Proteomes" id="UP000007110"/>
    </source>
</evidence>
<dbReference type="SUPFAM" id="SSF57501">
    <property type="entry name" value="Cystine-knot cytokines"/>
    <property type="match status" value="1"/>
</dbReference>
<sequence>MIGVFISSGQLALLFFILSGLISRILSLQAFQLREFDDRRLEKNRNSYTSKIGPPPFIARPPPGYSVFDLIQIAENERVAFSSYPTNFKPKVPLLPPPKRSPAEYLKENRAQSVFTKRSCEEISRWEKLSQGINFHSAEVDVYEGQWFWVTRCVRQVDPTQNGYTECYGVARSNEIADGSCVETIGWILAYSRLKSDPFGEYEWDYIAVPNCCSCKIELAPGEQVLG</sequence>
<dbReference type="OMA" id="EWDYIAV"/>
<dbReference type="InterPro" id="IPR029034">
    <property type="entry name" value="Cystine-knot_cytokine"/>
</dbReference>
<keyword evidence="2" id="KW-1185">Reference proteome</keyword>
<evidence type="ECO:0008006" key="3">
    <source>
        <dbReference type="Google" id="ProtNLM"/>
    </source>
</evidence>
<dbReference type="GeneID" id="762764"/>